<protein>
    <submittedName>
        <fullName evidence="2">Catechol 2,3-dioxygenase</fullName>
    </submittedName>
</protein>
<accession>A0A1I6NSK0</accession>
<keyword evidence="2" id="KW-0560">Oxidoreductase</keyword>
<dbReference type="SUPFAM" id="SSF54593">
    <property type="entry name" value="Glyoxalase/Bleomycin resistance protein/Dihydroxybiphenyl dioxygenase"/>
    <property type="match status" value="1"/>
</dbReference>
<dbReference type="GO" id="GO:0051213">
    <property type="term" value="F:dioxygenase activity"/>
    <property type="evidence" value="ECO:0007669"/>
    <property type="project" value="UniProtKB-KW"/>
</dbReference>
<feature type="domain" description="VOC" evidence="1">
    <location>
        <begin position="4"/>
        <end position="118"/>
    </location>
</feature>
<organism evidence="2 3">
    <name type="scientific">Alloyangia pacifica</name>
    <dbReference type="NCBI Taxonomy" id="311180"/>
    <lineage>
        <taxon>Bacteria</taxon>
        <taxon>Pseudomonadati</taxon>
        <taxon>Pseudomonadota</taxon>
        <taxon>Alphaproteobacteria</taxon>
        <taxon>Rhodobacterales</taxon>
        <taxon>Roseobacteraceae</taxon>
        <taxon>Alloyangia</taxon>
    </lineage>
</organism>
<dbReference type="InterPro" id="IPR029068">
    <property type="entry name" value="Glyas_Bleomycin-R_OHBP_Dase"/>
</dbReference>
<dbReference type="PROSITE" id="PS51819">
    <property type="entry name" value="VOC"/>
    <property type="match status" value="1"/>
</dbReference>
<reference evidence="3" key="1">
    <citation type="submission" date="2016-10" db="EMBL/GenBank/DDBJ databases">
        <authorList>
            <person name="Varghese N."/>
            <person name="Submissions S."/>
        </authorList>
    </citation>
    <scope>NUCLEOTIDE SEQUENCE [LARGE SCALE GENOMIC DNA]</scope>
    <source>
        <strain evidence="3">DSM 26894</strain>
    </source>
</reference>
<dbReference type="PANTHER" id="PTHR39175:SF1">
    <property type="entry name" value="FAMILY PROTEIN, PUTATIVE (AFU_ORTHOLOGUE AFUA_3G15060)-RELATED"/>
    <property type="match status" value="1"/>
</dbReference>
<evidence type="ECO:0000313" key="3">
    <source>
        <dbReference type="Proteomes" id="UP000199392"/>
    </source>
</evidence>
<keyword evidence="2" id="KW-0223">Dioxygenase</keyword>
<evidence type="ECO:0000313" key="2">
    <source>
        <dbReference type="EMBL" id="SFS30881.1"/>
    </source>
</evidence>
<dbReference type="AlphaFoldDB" id="A0A1I6NSK0"/>
<dbReference type="InterPro" id="IPR037523">
    <property type="entry name" value="VOC_core"/>
</dbReference>
<dbReference type="Proteomes" id="UP000199392">
    <property type="component" value="Unassembled WGS sequence"/>
</dbReference>
<keyword evidence="3" id="KW-1185">Reference proteome</keyword>
<dbReference type="PANTHER" id="PTHR39175">
    <property type="entry name" value="FAMILY PROTEIN, PUTATIVE (AFU_ORTHOLOGUE AFUA_3G15060)-RELATED"/>
    <property type="match status" value="1"/>
</dbReference>
<evidence type="ECO:0000259" key="1">
    <source>
        <dbReference type="PROSITE" id="PS51819"/>
    </source>
</evidence>
<proteinExistence type="predicted"/>
<dbReference type="STRING" id="311180.SAMN04488050_10135"/>
<sequence>MILGLHHLQLAMPEGGEAAARAFYSGVLGLRELDKPESLRGRGGCWFAGPGVELHLGIETPFAPALKAHPAFRVASLAQSVAHLEAQGITCRRDVDLPAFRRVFVKDPFGNRIELLELRQPAPTALRAMSQ</sequence>
<dbReference type="EMBL" id="FOZW01000001">
    <property type="protein sequence ID" value="SFS30881.1"/>
    <property type="molecule type" value="Genomic_DNA"/>
</dbReference>
<name>A0A1I6NSK0_9RHOB</name>
<dbReference type="InterPro" id="IPR004360">
    <property type="entry name" value="Glyas_Fos-R_dOase_dom"/>
</dbReference>
<gene>
    <name evidence="2" type="ORF">SAMN04488050_10135</name>
</gene>
<dbReference type="Pfam" id="PF00903">
    <property type="entry name" value="Glyoxalase"/>
    <property type="match status" value="1"/>
</dbReference>
<dbReference type="Gene3D" id="3.10.180.10">
    <property type="entry name" value="2,3-Dihydroxybiphenyl 1,2-Dioxygenase, domain 1"/>
    <property type="match status" value="1"/>
</dbReference>